<feature type="domain" description="Carbohydrate kinase PfkB" evidence="7">
    <location>
        <begin position="18"/>
        <end position="290"/>
    </location>
</feature>
<dbReference type="PANTHER" id="PTHR46566:SF1">
    <property type="entry name" value="1-PHOSPHOFRUCTOKINASE"/>
    <property type="match status" value="1"/>
</dbReference>
<dbReference type="Proteomes" id="UP000461880">
    <property type="component" value="Unassembled WGS sequence"/>
</dbReference>
<keyword evidence="5 6" id="KW-0067">ATP-binding</keyword>
<evidence type="ECO:0000256" key="6">
    <source>
        <dbReference type="PIRNR" id="PIRNR000535"/>
    </source>
</evidence>
<dbReference type="PANTHER" id="PTHR46566">
    <property type="entry name" value="1-PHOSPHOFRUCTOKINASE-RELATED"/>
    <property type="match status" value="1"/>
</dbReference>
<dbReference type="EC" id="2.7.1.144" evidence="6"/>
<dbReference type="EMBL" id="VUMN01000009">
    <property type="protein sequence ID" value="MSS58324.1"/>
    <property type="molecule type" value="Genomic_DNA"/>
</dbReference>
<dbReference type="InterPro" id="IPR011611">
    <property type="entry name" value="PfkB_dom"/>
</dbReference>
<evidence type="ECO:0000313" key="8">
    <source>
        <dbReference type="EMBL" id="MSS58324.1"/>
    </source>
</evidence>
<keyword evidence="9" id="KW-1185">Reference proteome</keyword>
<comment type="catalytic activity">
    <reaction evidence="6">
        <text>D-tagatofuranose 6-phosphate + ATP = D-tagatofuranose 1,6-bisphosphate + ADP + H(+)</text>
        <dbReference type="Rhea" id="RHEA:12420"/>
        <dbReference type="ChEBI" id="CHEBI:15378"/>
        <dbReference type="ChEBI" id="CHEBI:30616"/>
        <dbReference type="ChEBI" id="CHEBI:58694"/>
        <dbReference type="ChEBI" id="CHEBI:58695"/>
        <dbReference type="ChEBI" id="CHEBI:456216"/>
        <dbReference type="EC" id="2.7.1.144"/>
    </reaction>
</comment>
<evidence type="ECO:0000259" key="7">
    <source>
        <dbReference type="Pfam" id="PF00294"/>
    </source>
</evidence>
<keyword evidence="2 6" id="KW-0808">Transferase</keyword>
<evidence type="ECO:0000256" key="4">
    <source>
        <dbReference type="ARBA" id="ARBA00022777"/>
    </source>
</evidence>
<dbReference type="Pfam" id="PF00294">
    <property type="entry name" value="PfkB"/>
    <property type="match status" value="1"/>
</dbReference>
<dbReference type="UniPathway" id="UPA00704">
    <property type="reaction ID" value="UER00715"/>
</dbReference>
<keyword evidence="3 6" id="KW-0547">Nucleotide-binding</keyword>
<dbReference type="CDD" id="cd01164">
    <property type="entry name" value="FruK_PfkB_like"/>
    <property type="match status" value="1"/>
</dbReference>
<dbReference type="GO" id="GO:0005988">
    <property type="term" value="P:lactose metabolic process"/>
    <property type="evidence" value="ECO:0007669"/>
    <property type="project" value="UniProtKB-KW"/>
</dbReference>
<dbReference type="GO" id="GO:0008443">
    <property type="term" value="F:phosphofructokinase activity"/>
    <property type="evidence" value="ECO:0007669"/>
    <property type="project" value="TreeGrafter"/>
</dbReference>
<dbReference type="PIRSF" id="PIRSF000535">
    <property type="entry name" value="1PFK/6PFK/LacC"/>
    <property type="match status" value="1"/>
</dbReference>
<comment type="similarity">
    <text evidence="1">Belongs to the carbohydrate kinase pfkB family.</text>
</comment>
<evidence type="ECO:0000256" key="2">
    <source>
        <dbReference type="ARBA" id="ARBA00022679"/>
    </source>
</evidence>
<protein>
    <recommendedName>
        <fullName evidence="6">Tagatose-6-phosphate kinase</fullName>
        <ecNumber evidence="6">2.7.1.144</ecNumber>
    </recommendedName>
</protein>
<comment type="similarity">
    <text evidence="6">Belongs to the carbohydrate kinase PfkB family. LacC subfamily.</text>
</comment>
<dbReference type="GO" id="GO:0005524">
    <property type="term" value="F:ATP binding"/>
    <property type="evidence" value="ECO:0007669"/>
    <property type="project" value="UniProtKB-KW"/>
</dbReference>
<organism evidence="8 9">
    <name type="scientific">Stecheria intestinalis</name>
    <dbReference type="NCBI Taxonomy" id="2606630"/>
    <lineage>
        <taxon>Bacteria</taxon>
        <taxon>Bacillati</taxon>
        <taxon>Bacillota</taxon>
        <taxon>Erysipelotrichia</taxon>
        <taxon>Erysipelotrichales</taxon>
        <taxon>Erysipelotrichaceae</taxon>
        <taxon>Stecheria</taxon>
    </lineage>
</organism>
<accession>A0A7X2TF37</accession>
<dbReference type="GO" id="GO:0009024">
    <property type="term" value="F:tagatose-6-phosphate kinase activity"/>
    <property type="evidence" value="ECO:0007669"/>
    <property type="project" value="UniProtKB-EC"/>
</dbReference>
<comment type="caution">
    <text evidence="8">The sequence shown here is derived from an EMBL/GenBank/DDBJ whole genome shotgun (WGS) entry which is preliminary data.</text>
</comment>
<comment type="pathway">
    <text evidence="6">Carbohydrate metabolism; D-tagatose 6-phosphate degradation; D-glyceraldehyde 3-phosphate and glycerone phosphate from D-tagatose 6-phosphate: step 1/2.</text>
</comment>
<sequence>MICTCTMNPSLDYYMEFEKPVQPDSVNRSQLEYYEAGGKGINVSIVLNNLQIPTRACGFLGGFTRDFYITLLQKYEYIQPNFTYIDGNTRINVKLTGQEDETDLNAAGPYITSSDMENLMKKMERLDEGDYFVLAGNCPKYLSSDIHTMLENAVKDKVRVCLDTNAEIIRDVLADGPFLIKRSQAELEAELGRKLSPEETAAEAEAMCRQGAQHVLVLMDSAKEALLACSQGLFACEVVHQEKAVSTVGTGDSLTAGFLMNYLRTGDPLDSFRFGACCGSATAYSKGLATREKIDSFYEKTEIRQLK</sequence>
<dbReference type="NCBIfam" id="TIGR03168">
    <property type="entry name" value="1-PFK"/>
    <property type="match status" value="1"/>
</dbReference>
<dbReference type="RefSeq" id="WP_105302866.1">
    <property type="nucleotide sequence ID" value="NZ_JAQXPC010000045.1"/>
</dbReference>
<dbReference type="GO" id="GO:0005829">
    <property type="term" value="C:cytosol"/>
    <property type="evidence" value="ECO:0007669"/>
    <property type="project" value="TreeGrafter"/>
</dbReference>
<proteinExistence type="inferred from homology"/>
<evidence type="ECO:0000256" key="1">
    <source>
        <dbReference type="ARBA" id="ARBA00005380"/>
    </source>
</evidence>
<dbReference type="Gene3D" id="3.40.1190.20">
    <property type="match status" value="1"/>
</dbReference>
<dbReference type="SUPFAM" id="SSF53613">
    <property type="entry name" value="Ribokinase-like"/>
    <property type="match status" value="1"/>
</dbReference>
<evidence type="ECO:0000313" key="9">
    <source>
        <dbReference type="Proteomes" id="UP000461880"/>
    </source>
</evidence>
<evidence type="ECO:0000256" key="5">
    <source>
        <dbReference type="ARBA" id="ARBA00022840"/>
    </source>
</evidence>
<evidence type="ECO:0000256" key="3">
    <source>
        <dbReference type="ARBA" id="ARBA00022741"/>
    </source>
</evidence>
<reference evidence="8 9" key="1">
    <citation type="submission" date="2019-08" db="EMBL/GenBank/DDBJ databases">
        <title>In-depth cultivation of the pig gut microbiome towards novel bacterial diversity and tailored functional studies.</title>
        <authorList>
            <person name="Wylensek D."/>
            <person name="Hitch T.C.A."/>
            <person name="Clavel T."/>
        </authorList>
    </citation>
    <scope>NUCLEOTIDE SEQUENCE [LARGE SCALE GENOMIC DNA]</scope>
    <source>
        <strain evidence="8 9">Oil+RF-744-GAM-WT-6</strain>
    </source>
</reference>
<keyword evidence="6" id="KW-0423">Lactose metabolism</keyword>
<dbReference type="InterPro" id="IPR017583">
    <property type="entry name" value="Tagatose/fructose_Pkinase"/>
</dbReference>
<dbReference type="AlphaFoldDB" id="A0A7X2TF37"/>
<keyword evidence="4 8" id="KW-0418">Kinase</keyword>
<dbReference type="InterPro" id="IPR029056">
    <property type="entry name" value="Ribokinase-like"/>
</dbReference>
<gene>
    <name evidence="8" type="ORF">FYJ51_05340</name>
</gene>
<dbReference type="GO" id="GO:2001059">
    <property type="term" value="P:D-tagatose 6-phosphate catabolic process"/>
    <property type="evidence" value="ECO:0007669"/>
    <property type="project" value="UniProtKB-UniPathway"/>
</dbReference>
<name>A0A7X2TF37_9FIRM</name>